<dbReference type="Gene3D" id="3.40.30.10">
    <property type="entry name" value="Glutaredoxin"/>
    <property type="match status" value="1"/>
</dbReference>
<evidence type="ECO:0000259" key="7">
    <source>
        <dbReference type="PROSITE" id="PS51352"/>
    </source>
</evidence>
<reference evidence="8 9" key="1">
    <citation type="submission" date="2019-07" db="EMBL/GenBank/DDBJ databases">
        <title>Whole genome shotgun sequence of Rhodospirillum oryzae NBRC 107573.</title>
        <authorList>
            <person name="Hosoyama A."/>
            <person name="Uohara A."/>
            <person name="Ohji S."/>
            <person name="Ichikawa N."/>
        </authorList>
    </citation>
    <scope>NUCLEOTIDE SEQUENCE [LARGE SCALE GENOMIC DNA]</scope>
    <source>
        <strain evidence="8 9">NBRC 107573</strain>
    </source>
</reference>
<dbReference type="PANTHER" id="PTHR42852:SF6">
    <property type="entry name" value="THIOL:DISULFIDE INTERCHANGE PROTEIN DSBE"/>
    <property type="match status" value="1"/>
</dbReference>
<dbReference type="InterPro" id="IPR013740">
    <property type="entry name" value="Redoxin"/>
</dbReference>
<keyword evidence="6" id="KW-1133">Transmembrane helix</keyword>
<keyword evidence="6" id="KW-0812">Transmembrane</keyword>
<evidence type="ECO:0000313" key="9">
    <source>
        <dbReference type="Proteomes" id="UP000321567"/>
    </source>
</evidence>
<protein>
    <submittedName>
        <fullName evidence="8">Thiol:disulfide interchange protein</fullName>
    </submittedName>
</protein>
<feature type="transmembrane region" description="Helical" evidence="6">
    <location>
        <begin position="16"/>
        <end position="36"/>
    </location>
</feature>
<dbReference type="SUPFAM" id="SSF52833">
    <property type="entry name" value="Thioredoxin-like"/>
    <property type="match status" value="1"/>
</dbReference>
<dbReference type="Proteomes" id="UP000321567">
    <property type="component" value="Unassembled WGS sequence"/>
</dbReference>
<dbReference type="RefSeq" id="WP_147163085.1">
    <property type="nucleotide sequence ID" value="NZ_BJZO01000024.1"/>
</dbReference>
<dbReference type="EMBL" id="BJZO01000024">
    <property type="protein sequence ID" value="GEO81045.1"/>
    <property type="molecule type" value="Genomic_DNA"/>
</dbReference>
<dbReference type="GO" id="GO:0017004">
    <property type="term" value="P:cytochrome complex assembly"/>
    <property type="evidence" value="ECO:0007669"/>
    <property type="project" value="UniProtKB-KW"/>
</dbReference>
<comment type="caution">
    <text evidence="8">The sequence shown here is derived from an EMBL/GenBank/DDBJ whole genome shotgun (WGS) entry which is preliminary data.</text>
</comment>
<keyword evidence="3" id="KW-0201">Cytochrome c-type biogenesis</keyword>
<dbReference type="Pfam" id="PF08534">
    <property type="entry name" value="Redoxin"/>
    <property type="match status" value="1"/>
</dbReference>
<keyword evidence="4" id="KW-1015">Disulfide bond</keyword>
<dbReference type="InterPro" id="IPR036249">
    <property type="entry name" value="Thioredoxin-like_sf"/>
</dbReference>
<evidence type="ECO:0000256" key="1">
    <source>
        <dbReference type="ARBA" id="ARBA00004196"/>
    </source>
</evidence>
<evidence type="ECO:0000256" key="3">
    <source>
        <dbReference type="ARBA" id="ARBA00022748"/>
    </source>
</evidence>
<comment type="similarity">
    <text evidence="2">Belongs to the thioredoxin family. DsbE subfamily.</text>
</comment>
<evidence type="ECO:0000256" key="5">
    <source>
        <dbReference type="ARBA" id="ARBA00023284"/>
    </source>
</evidence>
<feature type="domain" description="Thioredoxin" evidence="7">
    <location>
        <begin position="46"/>
        <end position="185"/>
    </location>
</feature>
<dbReference type="NCBIfam" id="TIGR00385">
    <property type="entry name" value="dsbE"/>
    <property type="match status" value="1"/>
</dbReference>
<evidence type="ECO:0000313" key="8">
    <source>
        <dbReference type="EMBL" id="GEO81045.1"/>
    </source>
</evidence>
<evidence type="ECO:0000256" key="6">
    <source>
        <dbReference type="SAM" id="Phobius"/>
    </source>
</evidence>
<dbReference type="CDD" id="cd03010">
    <property type="entry name" value="TlpA_like_DsbE"/>
    <property type="match status" value="1"/>
</dbReference>
<dbReference type="GO" id="GO:0015036">
    <property type="term" value="F:disulfide oxidoreductase activity"/>
    <property type="evidence" value="ECO:0007669"/>
    <property type="project" value="InterPro"/>
</dbReference>
<dbReference type="PANTHER" id="PTHR42852">
    <property type="entry name" value="THIOL:DISULFIDE INTERCHANGE PROTEIN DSBE"/>
    <property type="match status" value="1"/>
</dbReference>
<name>A0A512H6E7_9PROT</name>
<dbReference type="AlphaFoldDB" id="A0A512H6E7"/>
<proteinExistence type="inferred from homology"/>
<gene>
    <name evidence="8" type="ORF">ROR02_11760</name>
</gene>
<accession>A0A512H6E7</accession>
<keyword evidence="5" id="KW-0676">Redox-active center</keyword>
<keyword evidence="6" id="KW-0472">Membrane</keyword>
<dbReference type="OrthoDB" id="9799347at2"/>
<dbReference type="InterPro" id="IPR050553">
    <property type="entry name" value="Thioredoxin_ResA/DsbE_sf"/>
</dbReference>
<evidence type="ECO:0000256" key="4">
    <source>
        <dbReference type="ARBA" id="ARBA00023157"/>
    </source>
</evidence>
<evidence type="ECO:0000256" key="2">
    <source>
        <dbReference type="ARBA" id="ARBA00007758"/>
    </source>
</evidence>
<dbReference type="InterPro" id="IPR013766">
    <property type="entry name" value="Thioredoxin_domain"/>
</dbReference>
<dbReference type="GO" id="GO:0030288">
    <property type="term" value="C:outer membrane-bounded periplasmic space"/>
    <property type="evidence" value="ECO:0007669"/>
    <property type="project" value="InterPro"/>
</dbReference>
<keyword evidence="9" id="KW-1185">Reference proteome</keyword>
<dbReference type="PROSITE" id="PS51352">
    <property type="entry name" value="THIOREDOXIN_2"/>
    <property type="match status" value="1"/>
</dbReference>
<comment type="subcellular location">
    <subcellularLocation>
        <location evidence="1">Cell envelope</location>
    </subcellularLocation>
</comment>
<sequence length="192" mass="21245">MTAKSSSSPGPARRRWLYFLPLVVLVLLSALFLVGLDRDPRFLPSELINRPLPEFALEPVPGRGRPLESAALKGDVSLVNIFGSWCIACRAEHPMLLAIQREGVVRIHGVDWREKFPEDGAAWLAQHGDPYDRVGLDPDSALVIDLGVTGAPETFVIDAQGVVRYKVTGPITPEIWEKELKPLIAHLRETPQ</sequence>
<organism evidence="8 9">
    <name type="scientific">Pararhodospirillum oryzae</name>
    <dbReference type="NCBI Taxonomy" id="478448"/>
    <lineage>
        <taxon>Bacteria</taxon>
        <taxon>Pseudomonadati</taxon>
        <taxon>Pseudomonadota</taxon>
        <taxon>Alphaproteobacteria</taxon>
        <taxon>Rhodospirillales</taxon>
        <taxon>Rhodospirillaceae</taxon>
        <taxon>Pararhodospirillum</taxon>
    </lineage>
</organism>
<dbReference type="InterPro" id="IPR004799">
    <property type="entry name" value="Periplasmic_diS_OxRdtase_DsbE"/>
</dbReference>